<keyword evidence="7 13" id="KW-0812">Transmembrane</keyword>
<comment type="similarity">
    <text evidence="13">Belongs to the NiCoT transporter (TC 2.A.52) family.</text>
</comment>
<dbReference type="PANTHER" id="PTHR40659:SF1">
    <property type="entry name" value="NICKEL_COBALT EFFLUX SYSTEM RCNA"/>
    <property type="match status" value="1"/>
</dbReference>
<keyword evidence="9" id="KW-0406">Ion transport</keyword>
<protein>
    <recommendedName>
        <fullName evidence="13">Nickel/cobalt efflux system</fullName>
    </recommendedName>
</protein>
<evidence type="ECO:0000256" key="2">
    <source>
        <dbReference type="ARBA" id="ARBA00004651"/>
    </source>
</evidence>
<evidence type="ECO:0000256" key="8">
    <source>
        <dbReference type="ARBA" id="ARBA00022989"/>
    </source>
</evidence>
<feature type="transmembrane region" description="Helical" evidence="13">
    <location>
        <begin position="172"/>
        <end position="197"/>
    </location>
</feature>
<dbReference type="GO" id="GO:0032025">
    <property type="term" value="P:response to cobalt ion"/>
    <property type="evidence" value="ECO:0007669"/>
    <property type="project" value="TreeGrafter"/>
</dbReference>
<name>A0A1F7IHA6_9BACT</name>
<evidence type="ECO:0000256" key="9">
    <source>
        <dbReference type="ARBA" id="ARBA00023065"/>
    </source>
</evidence>
<keyword evidence="3" id="KW-0171">Cobalt transport</keyword>
<dbReference type="Proteomes" id="UP000179270">
    <property type="component" value="Unassembled WGS sequence"/>
</dbReference>
<sequence length="239" mass="25535">MKPTEEIPLSLKLWAIAIAFSIGALHALTPGHGKGITASFLIGERGTLLQALYLGLIITITHTSSVFLLGLGALLLTQYIVPDTVIRWLNFFSGLLVLGFGLYLIYIRSKKIPFFSTLRVGKSINALPEGVHSHNHEHLSLKTLLPLGISGGIVPCVDALAILIVAVSLNKILFGIILLLSFSLGLASVLIAGGILVVVAKNKAAKKFRNISRIEPYLSLTSAIIVTVLGIALLLAFLK</sequence>
<evidence type="ECO:0000256" key="6">
    <source>
        <dbReference type="ARBA" id="ARBA00022596"/>
    </source>
</evidence>
<feature type="transmembrane region" description="Helical" evidence="13">
    <location>
        <begin position="12"/>
        <end position="30"/>
    </location>
</feature>
<dbReference type="GO" id="GO:0046583">
    <property type="term" value="F:monoatomic cation efflux transmembrane transporter activity"/>
    <property type="evidence" value="ECO:0007669"/>
    <property type="project" value="TreeGrafter"/>
</dbReference>
<dbReference type="GO" id="GO:0015099">
    <property type="term" value="F:nickel cation transmembrane transporter activity"/>
    <property type="evidence" value="ECO:0007669"/>
    <property type="project" value="UniProtKB-UniRule"/>
</dbReference>
<dbReference type="Pfam" id="PF03824">
    <property type="entry name" value="NicO"/>
    <property type="match status" value="1"/>
</dbReference>
<dbReference type="InterPro" id="IPR011541">
    <property type="entry name" value="Ni/Co_transpt_high_affinity"/>
</dbReference>
<feature type="transmembrane region" description="Helical" evidence="13">
    <location>
        <begin position="144"/>
        <end position="166"/>
    </location>
</feature>
<dbReference type="PANTHER" id="PTHR40659">
    <property type="entry name" value="NICKEL/COBALT EFFLUX SYSTEM RCNA"/>
    <property type="match status" value="1"/>
</dbReference>
<feature type="transmembrane region" description="Helical" evidence="13">
    <location>
        <begin position="88"/>
        <end position="106"/>
    </location>
</feature>
<keyword evidence="6" id="KW-0533">Nickel</keyword>
<evidence type="ECO:0000313" key="15">
    <source>
        <dbReference type="Proteomes" id="UP000179270"/>
    </source>
</evidence>
<evidence type="ECO:0000256" key="3">
    <source>
        <dbReference type="ARBA" id="ARBA00022426"/>
    </source>
</evidence>
<evidence type="ECO:0000256" key="11">
    <source>
        <dbReference type="ARBA" id="ARBA00023136"/>
    </source>
</evidence>
<feature type="transmembrane region" description="Helical" evidence="13">
    <location>
        <begin position="51"/>
        <end position="76"/>
    </location>
</feature>
<evidence type="ECO:0000256" key="4">
    <source>
        <dbReference type="ARBA" id="ARBA00022448"/>
    </source>
</evidence>
<accession>A0A1F7IHA6</accession>
<organism evidence="14 15">
    <name type="scientific">Candidatus Roizmanbacteria bacterium RIFCSPLOWO2_01_FULL_35_13</name>
    <dbReference type="NCBI Taxonomy" id="1802055"/>
    <lineage>
        <taxon>Bacteria</taxon>
        <taxon>Candidatus Roizmaniibacteriota</taxon>
    </lineage>
</organism>
<dbReference type="AlphaFoldDB" id="A0A1F7IHA6"/>
<keyword evidence="11 13" id="KW-0472">Membrane</keyword>
<feature type="transmembrane region" description="Helical" evidence="13">
    <location>
        <begin position="217"/>
        <end position="238"/>
    </location>
</feature>
<evidence type="ECO:0000256" key="12">
    <source>
        <dbReference type="ARBA" id="ARBA00023285"/>
    </source>
</evidence>
<evidence type="ECO:0000256" key="5">
    <source>
        <dbReference type="ARBA" id="ARBA00022475"/>
    </source>
</evidence>
<keyword evidence="4 13" id="KW-0813">Transport</keyword>
<comment type="function">
    <text evidence="1">Efflux system for nickel and cobalt.</text>
</comment>
<reference evidence="14 15" key="1">
    <citation type="journal article" date="2016" name="Nat. Commun.">
        <title>Thousands of microbial genomes shed light on interconnected biogeochemical processes in an aquifer system.</title>
        <authorList>
            <person name="Anantharaman K."/>
            <person name="Brown C.T."/>
            <person name="Hug L.A."/>
            <person name="Sharon I."/>
            <person name="Castelle C.J."/>
            <person name="Probst A.J."/>
            <person name="Thomas B.C."/>
            <person name="Singh A."/>
            <person name="Wilkins M.J."/>
            <person name="Karaoz U."/>
            <person name="Brodie E.L."/>
            <person name="Williams K.H."/>
            <person name="Hubbard S.S."/>
            <person name="Banfield J.F."/>
        </authorList>
    </citation>
    <scope>NUCLEOTIDE SEQUENCE [LARGE SCALE GENOMIC DNA]</scope>
</reference>
<keyword evidence="5" id="KW-1003">Cell membrane</keyword>
<dbReference type="GO" id="GO:0006824">
    <property type="term" value="P:cobalt ion transport"/>
    <property type="evidence" value="ECO:0007669"/>
    <property type="project" value="UniProtKB-KW"/>
</dbReference>
<comment type="subcellular location">
    <subcellularLocation>
        <location evidence="2 13">Cell membrane</location>
        <topology evidence="2 13">Multi-pass membrane protein</topology>
    </subcellularLocation>
</comment>
<keyword evidence="8 13" id="KW-1133">Transmembrane helix</keyword>
<evidence type="ECO:0000313" key="14">
    <source>
        <dbReference type="EMBL" id="OGK42705.1"/>
    </source>
</evidence>
<dbReference type="InterPro" id="IPR051224">
    <property type="entry name" value="NiCoT_RcnA"/>
</dbReference>
<keyword evidence="12" id="KW-0170">Cobalt</keyword>
<evidence type="ECO:0000256" key="10">
    <source>
        <dbReference type="ARBA" id="ARBA00023112"/>
    </source>
</evidence>
<dbReference type="EMBL" id="MGAF01000005">
    <property type="protein sequence ID" value="OGK42705.1"/>
    <property type="molecule type" value="Genomic_DNA"/>
</dbReference>
<gene>
    <name evidence="14" type="ORF">A3A74_00090</name>
</gene>
<dbReference type="GO" id="GO:0005886">
    <property type="term" value="C:plasma membrane"/>
    <property type="evidence" value="ECO:0007669"/>
    <property type="project" value="UniProtKB-SubCell"/>
</dbReference>
<evidence type="ECO:0000256" key="13">
    <source>
        <dbReference type="RuleBase" id="RU362101"/>
    </source>
</evidence>
<proteinExistence type="inferred from homology"/>
<evidence type="ECO:0000256" key="7">
    <source>
        <dbReference type="ARBA" id="ARBA00022692"/>
    </source>
</evidence>
<comment type="caution">
    <text evidence="14">The sequence shown here is derived from an EMBL/GenBank/DDBJ whole genome shotgun (WGS) entry which is preliminary data.</text>
</comment>
<dbReference type="GO" id="GO:0010045">
    <property type="term" value="P:response to nickel cation"/>
    <property type="evidence" value="ECO:0007669"/>
    <property type="project" value="TreeGrafter"/>
</dbReference>
<evidence type="ECO:0000256" key="1">
    <source>
        <dbReference type="ARBA" id="ARBA00002510"/>
    </source>
</evidence>
<keyword evidence="10" id="KW-0921">Nickel transport</keyword>